<organism evidence="3 4">
    <name type="scientific">Acanthamoeba castellanii (strain ATCC 30010 / Neff)</name>
    <dbReference type="NCBI Taxonomy" id="1257118"/>
    <lineage>
        <taxon>Eukaryota</taxon>
        <taxon>Amoebozoa</taxon>
        <taxon>Discosea</taxon>
        <taxon>Longamoebia</taxon>
        <taxon>Centramoebida</taxon>
        <taxon>Acanthamoebidae</taxon>
        <taxon>Acanthamoeba</taxon>
    </lineage>
</organism>
<dbReference type="Pfam" id="PF07065">
    <property type="entry name" value="D123"/>
    <property type="match status" value="1"/>
</dbReference>
<dbReference type="GeneID" id="14915022"/>
<dbReference type="EMBL" id="KB008053">
    <property type="protein sequence ID" value="ELR14441.1"/>
    <property type="molecule type" value="Genomic_DNA"/>
</dbReference>
<feature type="compositionally biased region" description="Basic and acidic residues" evidence="2">
    <location>
        <begin position="306"/>
        <end position="315"/>
    </location>
</feature>
<dbReference type="RefSeq" id="XP_004336454.1">
    <property type="nucleotide sequence ID" value="XM_004336406.1"/>
</dbReference>
<dbReference type="OrthoDB" id="10258212at2759"/>
<dbReference type="VEuPathDB" id="AmoebaDB:ACA1_381580"/>
<evidence type="ECO:0000313" key="4">
    <source>
        <dbReference type="Proteomes" id="UP000011083"/>
    </source>
</evidence>
<dbReference type="PANTHER" id="PTHR15323">
    <property type="entry name" value="D123 PROTEIN"/>
    <property type="match status" value="1"/>
</dbReference>
<sequence>MAVTDDGNVAVVSVQTKGSLPDGLKDDLNAAIQRVGGSDGAFVRLTTRSPKDAVDKMPERLAPLLEEALRGVPEDDQNATLIALRRAFAQTLRIHSADEALFIMSLSGRTISDVIRMSSHPDADQFWDMQLVVRKFCDLPAHALMSAPHVMPPGEFRVFVHSGQVRGISQYDTLCYFPHLVQQKAAIAALVLEFHEALHQRVGHLFDAYVLDLALLDNPAEAAPTPHRVLLVEINPWDTHTGAALFNWEQDKQILEGSEGEVEVRVVEEDRKPVFTTWQPLVDAARQRCNRASGDGRDQPTSGGKGKGDDKCVLS</sequence>
<comment type="similarity">
    <text evidence="1">Belongs to the CDC123 family.</text>
</comment>
<proteinExistence type="inferred from homology"/>
<gene>
    <name evidence="3" type="ORF">ACA1_381580</name>
</gene>
<dbReference type="AlphaFoldDB" id="L8GQN0"/>
<evidence type="ECO:0008006" key="5">
    <source>
        <dbReference type="Google" id="ProtNLM"/>
    </source>
</evidence>
<evidence type="ECO:0000313" key="3">
    <source>
        <dbReference type="EMBL" id="ELR14441.1"/>
    </source>
</evidence>
<dbReference type="PANTHER" id="PTHR15323:SF6">
    <property type="entry name" value="CELL DIVISION CYCLE PROTEIN 123 HOMOLOG"/>
    <property type="match status" value="1"/>
</dbReference>
<feature type="region of interest" description="Disordered" evidence="2">
    <location>
        <begin position="289"/>
        <end position="315"/>
    </location>
</feature>
<reference evidence="3 4" key="1">
    <citation type="journal article" date="2013" name="Genome Biol.">
        <title>Genome of Acanthamoeba castellanii highlights extensive lateral gene transfer and early evolution of tyrosine kinase signaling.</title>
        <authorList>
            <person name="Clarke M."/>
            <person name="Lohan A.J."/>
            <person name="Liu B."/>
            <person name="Lagkouvardos I."/>
            <person name="Roy S."/>
            <person name="Zafar N."/>
            <person name="Bertelli C."/>
            <person name="Schilde C."/>
            <person name="Kianianmomeni A."/>
            <person name="Burglin T.R."/>
            <person name="Frech C."/>
            <person name="Turcotte B."/>
            <person name="Kopec K.O."/>
            <person name="Synnott J.M."/>
            <person name="Choo C."/>
            <person name="Paponov I."/>
            <person name="Finkler A."/>
            <person name="Soon Heng Tan C."/>
            <person name="Hutchins A.P."/>
            <person name="Weinmeier T."/>
            <person name="Rattei T."/>
            <person name="Chu J.S."/>
            <person name="Gimenez G."/>
            <person name="Irimia M."/>
            <person name="Rigden D.J."/>
            <person name="Fitzpatrick D.A."/>
            <person name="Lorenzo-Morales J."/>
            <person name="Bateman A."/>
            <person name="Chiu C.H."/>
            <person name="Tang P."/>
            <person name="Hegemann P."/>
            <person name="Fromm H."/>
            <person name="Raoult D."/>
            <person name="Greub G."/>
            <person name="Miranda-Saavedra D."/>
            <person name="Chen N."/>
            <person name="Nash P."/>
            <person name="Ginger M.L."/>
            <person name="Horn M."/>
            <person name="Schaap P."/>
            <person name="Caler L."/>
            <person name="Loftus B."/>
        </authorList>
    </citation>
    <scope>NUCLEOTIDE SEQUENCE [LARGE SCALE GENOMIC DNA]</scope>
    <source>
        <strain evidence="3 4">Neff</strain>
    </source>
</reference>
<keyword evidence="4" id="KW-1185">Reference proteome</keyword>
<evidence type="ECO:0000256" key="1">
    <source>
        <dbReference type="ARBA" id="ARBA00011047"/>
    </source>
</evidence>
<evidence type="ECO:0000256" key="2">
    <source>
        <dbReference type="SAM" id="MobiDB-lite"/>
    </source>
</evidence>
<name>L8GQN0_ACACF</name>
<dbReference type="KEGG" id="acan:ACA1_381580"/>
<dbReference type="InterPro" id="IPR009772">
    <property type="entry name" value="CDC123"/>
</dbReference>
<dbReference type="GO" id="GO:0005737">
    <property type="term" value="C:cytoplasm"/>
    <property type="evidence" value="ECO:0007669"/>
    <property type="project" value="TreeGrafter"/>
</dbReference>
<accession>L8GQN0</accession>
<protein>
    <recommendedName>
        <fullName evidence="5">Cell division cycle protein 123</fullName>
    </recommendedName>
</protein>
<dbReference type="Proteomes" id="UP000011083">
    <property type="component" value="Unassembled WGS sequence"/>
</dbReference>